<evidence type="ECO:0000256" key="5">
    <source>
        <dbReference type="ARBA" id="ARBA00023145"/>
    </source>
</evidence>
<protein>
    <recommendedName>
        <fullName evidence="9">Peptidase S1 domain-containing protein</fullName>
    </recommendedName>
</protein>
<dbReference type="PROSITE" id="PS00135">
    <property type="entry name" value="TRYPSIN_SER"/>
    <property type="match status" value="1"/>
</dbReference>
<dbReference type="Proteomes" id="UP000015102">
    <property type="component" value="Unassembled WGS sequence"/>
</dbReference>
<dbReference type="InterPro" id="IPR043504">
    <property type="entry name" value="Peptidase_S1_PA_chymotrypsin"/>
</dbReference>
<dbReference type="InterPro" id="IPR018114">
    <property type="entry name" value="TRYPSIN_HIS"/>
</dbReference>
<evidence type="ECO:0000256" key="3">
    <source>
        <dbReference type="ARBA" id="ARBA00022801"/>
    </source>
</evidence>
<dbReference type="PANTHER" id="PTHR24260">
    <property type="match status" value="1"/>
</dbReference>
<dbReference type="GO" id="GO:0006508">
    <property type="term" value="P:proteolysis"/>
    <property type="evidence" value="ECO:0007669"/>
    <property type="project" value="UniProtKB-KW"/>
</dbReference>
<dbReference type="PROSITE" id="PS00134">
    <property type="entry name" value="TRYPSIN_HIS"/>
    <property type="match status" value="1"/>
</dbReference>
<dbReference type="PROSITE" id="PS50240">
    <property type="entry name" value="TRYPSIN_DOM"/>
    <property type="match status" value="1"/>
</dbReference>
<sequence length="250" mass="26432">MKTLIIASFFIAVSSAAFLSSKTVKFKDLLPEQRIVGGELASSGQFPYQAALYITGPDGNAWFCGGSIISDQWILTAAHCPQGSVKVEVTLGSTNFQVLEKGGTHDIALIKLPSKIKFTSHVSPIKLAARADPVHTYDGDVAIASGWGKTSDAALTAVDDLHFAPLTVISNEECSETFNADDSTLCTSTKGKISVCSGDSGGPLVSTTTNEQIGIASFVSAKGCEKEEPAGFVRVTFYLDWIKNETGLDV</sequence>
<evidence type="ECO:0000256" key="6">
    <source>
        <dbReference type="ARBA" id="ARBA00023157"/>
    </source>
</evidence>
<dbReference type="InterPro" id="IPR001254">
    <property type="entry name" value="Trypsin_dom"/>
</dbReference>
<dbReference type="InterPro" id="IPR051333">
    <property type="entry name" value="CLIP_Serine_Protease"/>
</dbReference>
<feature type="chain" id="PRO_5004588382" description="Peptidase S1 domain-containing protein" evidence="8">
    <location>
        <begin position="17"/>
        <end position="250"/>
    </location>
</feature>
<evidence type="ECO:0000256" key="7">
    <source>
        <dbReference type="RuleBase" id="RU363034"/>
    </source>
</evidence>
<dbReference type="STRING" id="36166.T1GKQ5"/>
<evidence type="ECO:0000256" key="4">
    <source>
        <dbReference type="ARBA" id="ARBA00022825"/>
    </source>
</evidence>
<name>T1GKQ5_MEGSC</name>
<evidence type="ECO:0000259" key="9">
    <source>
        <dbReference type="PROSITE" id="PS50240"/>
    </source>
</evidence>
<keyword evidence="1 7" id="KW-0645">Protease</keyword>
<evidence type="ECO:0000256" key="2">
    <source>
        <dbReference type="ARBA" id="ARBA00022729"/>
    </source>
</evidence>
<organism evidence="10 11">
    <name type="scientific">Megaselia scalaris</name>
    <name type="common">Humpbacked fly</name>
    <name type="synonym">Phora scalaris</name>
    <dbReference type="NCBI Taxonomy" id="36166"/>
    <lineage>
        <taxon>Eukaryota</taxon>
        <taxon>Metazoa</taxon>
        <taxon>Ecdysozoa</taxon>
        <taxon>Arthropoda</taxon>
        <taxon>Hexapoda</taxon>
        <taxon>Insecta</taxon>
        <taxon>Pterygota</taxon>
        <taxon>Neoptera</taxon>
        <taxon>Endopterygota</taxon>
        <taxon>Diptera</taxon>
        <taxon>Brachycera</taxon>
        <taxon>Muscomorpha</taxon>
        <taxon>Platypezoidea</taxon>
        <taxon>Phoridae</taxon>
        <taxon>Megaseliini</taxon>
        <taxon>Megaselia</taxon>
    </lineage>
</organism>
<reference evidence="10" key="2">
    <citation type="submission" date="2015-06" db="UniProtKB">
        <authorList>
            <consortium name="EnsemblMetazoa"/>
        </authorList>
    </citation>
    <scope>IDENTIFICATION</scope>
</reference>
<dbReference type="SMART" id="SM00020">
    <property type="entry name" value="Tryp_SPc"/>
    <property type="match status" value="1"/>
</dbReference>
<keyword evidence="4 7" id="KW-0720">Serine protease</keyword>
<dbReference type="PANTHER" id="PTHR24260:SF134">
    <property type="entry name" value="AT07769P-RELATED"/>
    <property type="match status" value="1"/>
</dbReference>
<dbReference type="SUPFAM" id="SSF50494">
    <property type="entry name" value="Trypsin-like serine proteases"/>
    <property type="match status" value="1"/>
</dbReference>
<keyword evidence="3 7" id="KW-0378">Hydrolase</keyword>
<dbReference type="AlphaFoldDB" id="T1GKQ5"/>
<dbReference type="InterPro" id="IPR001314">
    <property type="entry name" value="Peptidase_S1A"/>
</dbReference>
<evidence type="ECO:0000313" key="11">
    <source>
        <dbReference type="Proteomes" id="UP000015102"/>
    </source>
</evidence>
<evidence type="ECO:0000313" key="10">
    <source>
        <dbReference type="EnsemblMetazoa" id="MESCA004082-PA"/>
    </source>
</evidence>
<dbReference type="EnsemblMetazoa" id="MESCA004082-RA">
    <property type="protein sequence ID" value="MESCA004082-PA"/>
    <property type="gene ID" value="MESCA004082"/>
</dbReference>
<evidence type="ECO:0000256" key="8">
    <source>
        <dbReference type="SAM" id="SignalP"/>
    </source>
</evidence>
<dbReference type="HOGENOM" id="CLU_006842_7_6_1"/>
<dbReference type="Pfam" id="PF00089">
    <property type="entry name" value="Trypsin"/>
    <property type="match status" value="1"/>
</dbReference>
<dbReference type="PRINTS" id="PR00722">
    <property type="entry name" value="CHYMOTRYPSIN"/>
</dbReference>
<keyword evidence="5" id="KW-0865">Zymogen</keyword>
<dbReference type="EMBL" id="CAQQ02011629">
    <property type="status" value="NOT_ANNOTATED_CDS"/>
    <property type="molecule type" value="Genomic_DNA"/>
</dbReference>
<dbReference type="CDD" id="cd00190">
    <property type="entry name" value="Tryp_SPc"/>
    <property type="match status" value="1"/>
</dbReference>
<dbReference type="InterPro" id="IPR033116">
    <property type="entry name" value="TRYPSIN_SER"/>
</dbReference>
<dbReference type="Gene3D" id="2.40.10.10">
    <property type="entry name" value="Trypsin-like serine proteases"/>
    <property type="match status" value="4"/>
</dbReference>
<accession>T1GKQ5</accession>
<evidence type="ECO:0000256" key="1">
    <source>
        <dbReference type="ARBA" id="ARBA00022670"/>
    </source>
</evidence>
<reference evidence="11" key="1">
    <citation type="submission" date="2013-02" db="EMBL/GenBank/DDBJ databases">
        <authorList>
            <person name="Hughes D."/>
        </authorList>
    </citation>
    <scope>NUCLEOTIDE SEQUENCE</scope>
    <source>
        <strain>Durham</strain>
        <strain evidence="11">NC isolate 2 -- Noor lab</strain>
    </source>
</reference>
<dbReference type="InterPro" id="IPR009003">
    <property type="entry name" value="Peptidase_S1_PA"/>
</dbReference>
<keyword evidence="6" id="KW-1015">Disulfide bond</keyword>
<keyword evidence="11" id="KW-1185">Reference proteome</keyword>
<keyword evidence="2 8" id="KW-0732">Signal</keyword>
<dbReference type="OMA" id="HCADGAN"/>
<feature type="signal peptide" evidence="8">
    <location>
        <begin position="1"/>
        <end position="16"/>
    </location>
</feature>
<proteinExistence type="predicted"/>
<dbReference type="FunFam" id="2.40.10.10:FF:000025">
    <property type="entry name" value="serine proteases 1/2"/>
    <property type="match status" value="1"/>
</dbReference>
<dbReference type="GO" id="GO:0004252">
    <property type="term" value="F:serine-type endopeptidase activity"/>
    <property type="evidence" value="ECO:0007669"/>
    <property type="project" value="InterPro"/>
</dbReference>
<feature type="domain" description="Peptidase S1" evidence="9">
    <location>
        <begin position="35"/>
        <end position="247"/>
    </location>
</feature>